<name>A0A7V8EIS3_PSEPU</name>
<accession>A0A7V8EIS3</accession>
<dbReference type="RefSeq" id="WP_156858711.1">
    <property type="nucleotide sequence ID" value="NZ_WOWR01000006.1"/>
</dbReference>
<gene>
    <name evidence="1" type="ORF">GN299_07535</name>
</gene>
<reference evidence="1 2" key="1">
    <citation type="submission" date="2019-12" db="EMBL/GenBank/DDBJ databases">
        <authorList>
            <person name="Woiski C."/>
        </authorList>
    </citation>
    <scope>NUCLEOTIDE SEQUENCE [LARGE SCALE GENOMIC DNA]</scope>
    <source>
        <strain evidence="1 2">BOE100</strain>
    </source>
</reference>
<dbReference type="AlphaFoldDB" id="A0A7V8EIS3"/>
<evidence type="ECO:0000313" key="1">
    <source>
        <dbReference type="EMBL" id="KAF0255611.1"/>
    </source>
</evidence>
<proteinExistence type="predicted"/>
<dbReference type="Proteomes" id="UP000442695">
    <property type="component" value="Unassembled WGS sequence"/>
</dbReference>
<protein>
    <submittedName>
        <fullName evidence="1">Uncharacterized protein</fullName>
    </submittedName>
</protein>
<organism evidence="1 2">
    <name type="scientific">Pseudomonas putida</name>
    <name type="common">Arthrobacter siderocapsulatus</name>
    <dbReference type="NCBI Taxonomy" id="303"/>
    <lineage>
        <taxon>Bacteria</taxon>
        <taxon>Pseudomonadati</taxon>
        <taxon>Pseudomonadota</taxon>
        <taxon>Gammaproteobacteria</taxon>
        <taxon>Pseudomonadales</taxon>
        <taxon>Pseudomonadaceae</taxon>
        <taxon>Pseudomonas</taxon>
    </lineage>
</organism>
<comment type="caution">
    <text evidence="1">The sequence shown here is derived from an EMBL/GenBank/DDBJ whole genome shotgun (WGS) entry which is preliminary data.</text>
</comment>
<evidence type="ECO:0000313" key="2">
    <source>
        <dbReference type="Proteomes" id="UP000442695"/>
    </source>
</evidence>
<dbReference type="EMBL" id="WOWR01000006">
    <property type="protein sequence ID" value="KAF0255611.1"/>
    <property type="molecule type" value="Genomic_DNA"/>
</dbReference>
<sequence>MRTSSAYLAASLSRFPHSDYVTIVREALRELGQVSSRISQTADTGADTEATLALAETVLLSLLYRQNCQDRNRLGTLSGLK</sequence>